<feature type="compositionally biased region" description="Basic and acidic residues" evidence="1">
    <location>
        <begin position="268"/>
        <end position="278"/>
    </location>
</feature>
<gene>
    <name evidence="4" type="primary">TOGARAM2</name>
</gene>
<dbReference type="PANTHER" id="PTHR21567">
    <property type="entry name" value="CLASP"/>
    <property type="match status" value="1"/>
</dbReference>
<feature type="domain" description="TOG" evidence="2">
    <location>
        <begin position="433"/>
        <end position="665"/>
    </location>
</feature>
<evidence type="ECO:0000259" key="2">
    <source>
        <dbReference type="SMART" id="SM01349"/>
    </source>
</evidence>
<evidence type="ECO:0000313" key="4">
    <source>
        <dbReference type="RefSeq" id="XP_011369065.1"/>
    </source>
</evidence>
<organism evidence="3 4">
    <name type="scientific">Pteropus vampyrus</name>
    <name type="common">Large flying fox</name>
    <dbReference type="NCBI Taxonomy" id="132908"/>
    <lineage>
        <taxon>Eukaryota</taxon>
        <taxon>Metazoa</taxon>
        <taxon>Chordata</taxon>
        <taxon>Craniata</taxon>
        <taxon>Vertebrata</taxon>
        <taxon>Euteleostomi</taxon>
        <taxon>Mammalia</taxon>
        <taxon>Eutheria</taxon>
        <taxon>Laurasiatheria</taxon>
        <taxon>Chiroptera</taxon>
        <taxon>Yinpterochiroptera</taxon>
        <taxon>Pteropodoidea</taxon>
        <taxon>Pteropodidae</taxon>
        <taxon>Pteropodinae</taxon>
        <taxon>Pteropus</taxon>
    </lineage>
</organism>
<dbReference type="Gene3D" id="1.25.10.10">
    <property type="entry name" value="Leucine-rich Repeat Variant"/>
    <property type="match status" value="1"/>
</dbReference>
<name>A0A6P3QSC8_PTEVA</name>
<feature type="region of interest" description="Disordered" evidence="1">
    <location>
        <begin position="168"/>
        <end position="219"/>
    </location>
</feature>
<protein>
    <submittedName>
        <fullName evidence="4">TOG array regulator of axonemal microtubules protein 2</fullName>
    </submittedName>
</protein>
<feature type="region of interest" description="Disordered" evidence="1">
    <location>
        <begin position="268"/>
        <end position="302"/>
    </location>
</feature>
<dbReference type="CTD" id="165186"/>
<accession>A0A6P3QSC8</accession>
<proteinExistence type="predicted"/>
<sequence length="867" mass="93720">MGTRDAVPAAKVLAPVAVCSGNIPPASAGPCTLPSGSSDSSLQACGEASLWPTPSILLEKPSQLLSGHADPGSLKPDAPLKGWQARNGHPRNLGALSRSRHPLVPLTSLESEASSVARDTTQLKDKLKKRRISEGLAASSRASLDLGGGPKGGPLRSAIPRATAQRLLRLPRPMPPIQSIPATPESGGAKEKSLDPPVSIQGPQGRRSHTQESLFTGPPTALAVSPTSAITPSLNYLLWAPPNNISPLPSFMVLLSPPILLRLVRESGPQEKTPKSLEPKPLAPPIRDRSVAPEKPALPSSQSAPILTAFSFGHAKEAHPLQKEEDQKENSKIQVTISKSAQEKLRLKQMREMELFRRMKEPDTSQGLGARGTLMKEGLLPLRGSRTLSVPTGLSSPRRNNIGVILRKRANRASLPSIPVSKQEPSFARHASDLPGPPEYARVTTMPVEMKQMKEKGLVSIQRLAACHAEILAGRLHDVSLAVTGEVTNLRSKVSRLAISTLGDLFRALRKNMDQEAEEIARCLLQKMGNTSEFIQRAANRSLGAMVEHVTPARSLVALTSAGIYHRNPLVRKCTAEHLSAVLEQIGAEKLLSGTRDSTDMLVHNLVRLAQDSNQHTRLHSNGPRLAGLRSSVRGGREVAEQLRELTRLLEAKEYQSRMEGVARLLEHCKAKPELITTNLVQVLLPLIKPEYDLKGIVGTWHRTAGAIAQLRPSITAADSLSLSDNLCLLQAFAGRVHFLSGQAVLDVTDRLSVLVASVYPRKPQKALHSLQWKNSKICIKYLARCGQKPVLGTNDHSFLTSFSTPAEVLQVTRIKVAETPLGEFVCLHLTPTALPPELQPPWGMENKLPCLGGLVGPTQSERHVDA</sequence>
<dbReference type="OrthoDB" id="63891at2759"/>
<keyword evidence="3" id="KW-1185">Reference proteome</keyword>
<feature type="region of interest" description="Disordered" evidence="1">
    <location>
        <begin position="62"/>
        <end position="99"/>
    </location>
</feature>
<dbReference type="PANTHER" id="PTHR21567:SF42">
    <property type="entry name" value="TOG ARRAY REGULATOR OF AXONEMAL MICROTUBULES PROTEIN 2"/>
    <property type="match status" value="1"/>
</dbReference>
<dbReference type="InterPro" id="IPR011989">
    <property type="entry name" value="ARM-like"/>
</dbReference>
<dbReference type="InterPro" id="IPR016024">
    <property type="entry name" value="ARM-type_fold"/>
</dbReference>
<dbReference type="GO" id="GO:0005881">
    <property type="term" value="C:cytoplasmic microtubule"/>
    <property type="evidence" value="ECO:0007669"/>
    <property type="project" value="TreeGrafter"/>
</dbReference>
<dbReference type="RefSeq" id="XP_011369065.1">
    <property type="nucleotide sequence ID" value="XM_011370763.1"/>
</dbReference>
<reference evidence="4" key="1">
    <citation type="submission" date="2025-08" db="UniProtKB">
        <authorList>
            <consortium name="RefSeq"/>
        </authorList>
    </citation>
    <scope>IDENTIFICATION</scope>
    <source>
        <tissue evidence="4">Kidney</tissue>
    </source>
</reference>
<dbReference type="GeneID" id="105299151"/>
<evidence type="ECO:0000256" key="1">
    <source>
        <dbReference type="SAM" id="MobiDB-lite"/>
    </source>
</evidence>
<dbReference type="GO" id="GO:0008017">
    <property type="term" value="F:microtubule binding"/>
    <property type="evidence" value="ECO:0007669"/>
    <property type="project" value="TreeGrafter"/>
</dbReference>
<dbReference type="InterPro" id="IPR024395">
    <property type="entry name" value="CLASP_N_dom"/>
</dbReference>
<dbReference type="Pfam" id="PF12348">
    <property type="entry name" value="CLASP_N"/>
    <property type="match status" value="1"/>
</dbReference>
<dbReference type="GO" id="GO:0000226">
    <property type="term" value="P:microtubule cytoskeleton organization"/>
    <property type="evidence" value="ECO:0007669"/>
    <property type="project" value="TreeGrafter"/>
</dbReference>
<dbReference type="KEGG" id="pvp:105299151"/>
<dbReference type="SUPFAM" id="SSF48371">
    <property type="entry name" value="ARM repeat"/>
    <property type="match status" value="1"/>
</dbReference>
<dbReference type="InterPro" id="IPR034085">
    <property type="entry name" value="TOG"/>
</dbReference>
<dbReference type="GO" id="GO:1902904">
    <property type="term" value="P:negative regulation of supramolecular fiber organization"/>
    <property type="evidence" value="ECO:0007669"/>
    <property type="project" value="UniProtKB-ARBA"/>
</dbReference>
<dbReference type="SMART" id="SM01349">
    <property type="entry name" value="TOG"/>
    <property type="match status" value="1"/>
</dbReference>
<evidence type="ECO:0000313" key="3">
    <source>
        <dbReference type="Proteomes" id="UP000515202"/>
    </source>
</evidence>
<dbReference type="AlphaFoldDB" id="A0A6P3QSC8"/>
<dbReference type="Proteomes" id="UP000515202">
    <property type="component" value="Unplaced"/>
</dbReference>
<dbReference type="GO" id="GO:0051494">
    <property type="term" value="P:negative regulation of cytoskeleton organization"/>
    <property type="evidence" value="ECO:0007669"/>
    <property type="project" value="UniProtKB-ARBA"/>
</dbReference>
<dbReference type="GO" id="GO:0005929">
    <property type="term" value="C:cilium"/>
    <property type="evidence" value="ECO:0007669"/>
    <property type="project" value="TreeGrafter"/>
</dbReference>